<evidence type="ECO:0000313" key="3">
    <source>
        <dbReference type="Proteomes" id="UP000199473"/>
    </source>
</evidence>
<dbReference type="Proteomes" id="UP000199473">
    <property type="component" value="Unassembled WGS sequence"/>
</dbReference>
<dbReference type="Gene3D" id="3.40.50.150">
    <property type="entry name" value="Vaccinia Virus protein VP39"/>
    <property type="match status" value="1"/>
</dbReference>
<reference evidence="2 3" key="1">
    <citation type="submission" date="2016-10" db="EMBL/GenBank/DDBJ databases">
        <authorList>
            <person name="de Groot N.N."/>
        </authorList>
    </citation>
    <scope>NUCLEOTIDE SEQUENCE [LARGE SCALE GENOMIC DNA]</scope>
    <source>
        <strain evidence="2 3">DSM 19981</strain>
    </source>
</reference>
<dbReference type="NCBIfam" id="TIGR01444">
    <property type="entry name" value="fkbM_fam"/>
    <property type="match status" value="1"/>
</dbReference>
<dbReference type="PANTHER" id="PTHR34203">
    <property type="entry name" value="METHYLTRANSFERASE, FKBM FAMILY PROTEIN"/>
    <property type="match status" value="1"/>
</dbReference>
<evidence type="ECO:0000259" key="1">
    <source>
        <dbReference type="Pfam" id="PF05050"/>
    </source>
</evidence>
<dbReference type="GO" id="GO:0032259">
    <property type="term" value="P:methylation"/>
    <property type="evidence" value="ECO:0007669"/>
    <property type="project" value="UniProtKB-KW"/>
</dbReference>
<dbReference type="Pfam" id="PF05050">
    <property type="entry name" value="Methyltransf_21"/>
    <property type="match status" value="1"/>
</dbReference>
<keyword evidence="2" id="KW-0808">Transferase</keyword>
<dbReference type="AlphaFoldDB" id="A0A1I3Y478"/>
<organism evidence="2 3">
    <name type="scientific">Falsiroseomonas stagni DSM 19981</name>
    <dbReference type="NCBI Taxonomy" id="1123062"/>
    <lineage>
        <taxon>Bacteria</taxon>
        <taxon>Pseudomonadati</taxon>
        <taxon>Pseudomonadota</taxon>
        <taxon>Alphaproteobacteria</taxon>
        <taxon>Acetobacterales</taxon>
        <taxon>Roseomonadaceae</taxon>
        <taxon>Falsiroseomonas</taxon>
    </lineage>
</organism>
<sequence length="323" mass="35038">MALAAWWNGIVARLSDSGAAAPDPRATIPPPPANGSLLSLAEMRQLTRTDLENAARIRCQAVQVDPWTVLCRVLGRFKFLVDGRDIALAPHLMLDGYWEMWCTEYMLAHIRPGMVVIDVGANLGYFSVLLADLVGPDGRVVAVEPNPRMAQLTERNLALNGFWHTARVERIAVGATSGEALAFRFVASDPKNGRVVKAGGVLPDDGDTAEIAVTGMRLDDLVAGPVDFIKIDVEGAEEQAWGGLTRLLDASPDITVLMEFNALRCRTPEATLADIATRFPLRELRLGGDVQLVTPAEIMEQREDTLLILSRQAPTPTPAQNKG</sequence>
<evidence type="ECO:0000313" key="2">
    <source>
        <dbReference type="EMBL" id="SFK26615.1"/>
    </source>
</evidence>
<gene>
    <name evidence="2" type="ORF">SAMN02745775_101951</name>
</gene>
<dbReference type="EMBL" id="FOSQ01000001">
    <property type="protein sequence ID" value="SFK26615.1"/>
    <property type="molecule type" value="Genomic_DNA"/>
</dbReference>
<keyword evidence="3" id="KW-1185">Reference proteome</keyword>
<dbReference type="RefSeq" id="WP_175533739.1">
    <property type="nucleotide sequence ID" value="NZ_FOSQ01000001.1"/>
</dbReference>
<keyword evidence="2" id="KW-0489">Methyltransferase</keyword>
<dbReference type="STRING" id="1123062.SAMN02745775_101951"/>
<dbReference type="InterPro" id="IPR006342">
    <property type="entry name" value="FkbM_mtfrase"/>
</dbReference>
<dbReference type="CDD" id="cd02440">
    <property type="entry name" value="AdoMet_MTases"/>
    <property type="match status" value="1"/>
</dbReference>
<accession>A0A1I3Y478</accession>
<protein>
    <submittedName>
        <fullName evidence="2">Methyltransferase, FkbM family</fullName>
    </submittedName>
</protein>
<dbReference type="InterPro" id="IPR029063">
    <property type="entry name" value="SAM-dependent_MTases_sf"/>
</dbReference>
<feature type="domain" description="Methyltransferase FkbM" evidence="1">
    <location>
        <begin position="118"/>
        <end position="260"/>
    </location>
</feature>
<dbReference type="SUPFAM" id="SSF53335">
    <property type="entry name" value="S-adenosyl-L-methionine-dependent methyltransferases"/>
    <property type="match status" value="1"/>
</dbReference>
<dbReference type="GO" id="GO:0008168">
    <property type="term" value="F:methyltransferase activity"/>
    <property type="evidence" value="ECO:0007669"/>
    <property type="project" value="UniProtKB-KW"/>
</dbReference>
<dbReference type="PANTHER" id="PTHR34203:SF15">
    <property type="entry name" value="SLL1173 PROTEIN"/>
    <property type="match status" value="1"/>
</dbReference>
<name>A0A1I3Y478_9PROT</name>
<dbReference type="InterPro" id="IPR052514">
    <property type="entry name" value="SAM-dependent_MTase"/>
</dbReference>
<proteinExistence type="predicted"/>